<dbReference type="InterPro" id="IPR036390">
    <property type="entry name" value="WH_DNA-bd_sf"/>
</dbReference>
<dbReference type="OrthoDB" id="60629at2"/>
<dbReference type="Proteomes" id="UP000238176">
    <property type="component" value="Unassembled WGS sequence"/>
</dbReference>
<gene>
    <name evidence="7" type="ORF">B0I28_103315</name>
</gene>
<proteinExistence type="predicted"/>
<name>A0A2T0UPJ7_9ACTN</name>
<dbReference type="InterPro" id="IPR014757">
    <property type="entry name" value="Tscrpt_reg_IclR_C"/>
</dbReference>
<dbReference type="Gene3D" id="3.30.450.40">
    <property type="match status" value="1"/>
</dbReference>
<feature type="domain" description="IclR-ED" evidence="6">
    <location>
        <begin position="70"/>
        <end position="253"/>
    </location>
</feature>
<keyword evidence="3" id="KW-0804">Transcription</keyword>
<sequence length="277" mass="29760">MHGHQPPPRGVAAKLIVLLHELAAHREPVGVTHLSRRTRLPKSTVHRLLADLEAGGVVDRTGRRYALAGTPVWHGPGPQHEARLHKVLKPFLLELYQGTGHVVTLATANGHMARFLDVLYPRRFTDAILRTAASVPLHCTATGKAILAYDPAAAEAYLREVTLVRLTRNTIGTRRELDRDLVEARLRGVALDREEHLPGFWGAAAPVLGGRGTAVAALGLAGPVRGFQPAEHVAQLRAIARAASEAVLRLDVPAGGTTAFREPERSAQTGPDGTDPP</sequence>
<dbReference type="AlphaFoldDB" id="A0A2T0UPJ7"/>
<dbReference type="GO" id="GO:0045892">
    <property type="term" value="P:negative regulation of DNA-templated transcription"/>
    <property type="evidence" value="ECO:0007669"/>
    <property type="project" value="TreeGrafter"/>
</dbReference>
<reference evidence="7 8" key="1">
    <citation type="submission" date="2018-03" db="EMBL/GenBank/DDBJ databases">
        <title>Genomic Encyclopedia of Type Strains, Phase III (KMG-III): the genomes of soil and plant-associated and newly described type strains.</title>
        <authorList>
            <person name="Whitman W."/>
        </authorList>
    </citation>
    <scope>NUCLEOTIDE SEQUENCE [LARGE SCALE GENOMIC DNA]</scope>
    <source>
        <strain evidence="7 8">CGMCC 4.7067</strain>
    </source>
</reference>
<feature type="region of interest" description="Disordered" evidence="4">
    <location>
        <begin position="254"/>
        <end position="277"/>
    </location>
</feature>
<dbReference type="InterPro" id="IPR029016">
    <property type="entry name" value="GAF-like_dom_sf"/>
</dbReference>
<dbReference type="Gene3D" id="1.10.10.10">
    <property type="entry name" value="Winged helix-like DNA-binding domain superfamily/Winged helix DNA-binding domain"/>
    <property type="match status" value="1"/>
</dbReference>
<dbReference type="PROSITE" id="PS51077">
    <property type="entry name" value="HTH_ICLR"/>
    <property type="match status" value="1"/>
</dbReference>
<evidence type="ECO:0000256" key="2">
    <source>
        <dbReference type="ARBA" id="ARBA00023125"/>
    </source>
</evidence>
<dbReference type="GO" id="GO:0003700">
    <property type="term" value="F:DNA-binding transcription factor activity"/>
    <property type="evidence" value="ECO:0007669"/>
    <property type="project" value="TreeGrafter"/>
</dbReference>
<dbReference type="Pfam" id="PF01614">
    <property type="entry name" value="IclR_C"/>
    <property type="match status" value="1"/>
</dbReference>
<protein>
    <submittedName>
        <fullName evidence="7">IclR family transcriptional regulator</fullName>
    </submittedName>
</protein>
<evidence type="ECO:0000313" key="7">
    <source>
        <dbReference type="EMBL" id="PRY59841.1"/>
    </source>
</evidence>
<evidence type="ECO:0000256" key="4">
    <source>
        <dbReference type="SAM" id="MobiDB-lite"/>
    </source>
</evidence>
<dbReference type="PROSITE" id="PS51078">
    <property type="entry name" value="ICLR_ED"/>
    <property type="match status" value="1"/>
</dbReference>
<dbReference type="InterPro" id="IPR036388">
    <property type="entry name" value="WH-like_DNA-bd_sf"/>
</dbReference>
<dbReference type="EMBL" id="PVTJ01000003">
    <property type="protein sequence ID" value="PRY59841.1"/>
    <property type="molecule type" value="Genomic_DNA"/>
</dbReference>
<dbReference type="InterPro" id="IPR005471">
    <property type="entry name" value="Tscrpt_reg_IclR_N"/>
</dbReference>
<dbReference type="SUPFAM" id="SSF55781">
    <property type="entry name" value="GAF domain-like"/>
    <property type="match status" value="1"/>
</dbReference>
<organism evidence="7 8">
    <name type="scientific">Glycomyces artemisiae</name>
    <dbReference type="NCBI Taxonomy" id="1076443"/>
    <lineage>
        <taxon>Bacteria</taxon>
        <taxon>Bacillati</taxon>
        <taxon>Actinomycetota</taxon>
        <taxon>Actinomycetes</taxon>
        <taxon>Glycomycetales</taxon>
        <taxon>Glycomycetaceae</taxon>
        <taxon>Glycomyces</taxon>
    </lineage>
</organism>
<feature type="domain" description="HTH iclR-type" evidence="5">
    <location>
        <begin position="9"/>
        <end position="69"/>
    </location>
</feature>
<evidence type="ECO:0000256" key="3">
    <source>
        <dbReference type="ARBA" id="ARBA00023163"/>
    </source>
</evidence>
<keyword evidence="2" id="KW-0238">DNA-binding</keyword>
<dbReference type="GO" id="GO:0003677">
    <property type="term" value="F:DNA binding"/>
    <property type="evidence" value="ECO:0007669"/>
    <property type="project" value="UniProtKB-KW"/>
</dbReference>
<dbReference type="PANTHER" id="PTHR30136">
    <property type="entry name" value="HELIX-TURN-HELIX TRANSCRIPTIONAL REGULATOR, ICLR FAMILY"/>
    <property type="match status" value="1"/>
</dbReference>
<dbReference type="RefSeq" id="WP_106363744.1">
    <property type="nucleotide sequence ID" value="NZ_PVTJ01000003.1"/>
</dbReference>
<dbReference type="SMART" id="SM00346">
    <property type="entry name" value="HTH_ICLR"/>
    <property type="match status" value="1"/>
</dbReference>
<dbReference type="SUPFAM" id="SSF46785">
    <property type="entry name" value="Winged helix' DNA-binding domain"/>
    <property type="match status" value="1"/>
</dbReference>
<dbReference type="InterPro" id="IPR050707">
    <property type="entry name" value="HTH_MetabolicPath_Reg"/>
</dbReference>
<dbReference type="Pfam" id="PF09339">
    <property type="entry name" value="HTH_IclR"/>
    <property type="match status" value="1"/>
</dbReference>
<evidence type="ECO:0000313" key="8">
    <source>
        <dbReference type="Proteomes" id="UP000238176"/>
    </source>
</evidence>
<comment type="caution">
    <text evidence="7">The sequence shown here is derived from an EMBL/GenBank/DDBJ whole genome shotgun (WGS) entry which is preliminary data.</text>
</comment>
<evidence type="ECO:0000256" key="1">
    <source>
        <dbReference type="ARBA" id="ARBA00023015"/>
    </source>
</evidence>
<keyword evidence="8" id="KW-1185">Reference proteome</keyword>
<accession>A0A2T0UPJ7</accession>
<keyword evidence="1" id="KW-0805">Transcription regulation</keyword>
<dbReference type="PANTHER" id="PTHR30136:SF35">
    <property type="entry name" value="HTH-TYPE TRANSCRIPTIONAL REGULATOR RV1719"/>
    <property type="match status" value="1"/>
</dbReference>
<evidence type="ECO:0000259" key="5">
    <source>
        <dbReference type="PROSITE" id="PS51077"/>
    </source>
</evidence>
<evidence type="ECO:0000259" key="6">
    <source>
        <dbReference type="PROSITE" id="PS51078"/>
    </source>
</evidence>